<gene>
    <name evidence="1" type="ORF">GWI33_011572</name>
</gene>
<keyword evidence="2" id="KW-1185">Reference proteome</keyword>
<sequence>MRNFSFLFRDVYRGLDAKSCDKAVSCSVYSSTWSVRQLIDWSRAIVSNMGSGERADSVNLKSGLCGNVVIKSLMNLQAPTVTSSPPSGAYKKCETPINYIYIRYLVIVFLLGTVRYGPARQAINTILRSTFHAYVLKTGPIILIPHLSQAYVALKQ</sequence>
<protein>
    <submittedName>
        <fullName evidence="1">Uncharacterized protein</fullName>
    </submittedName>
</protein>
<comment type="caution">
    <text evidence="1">The sequence shown here is derived from an EMBL/GenBank/DDBJ whole genome shotgun (WGS) entry which is preliminary data.</text>
</comment>
<dbReference type="EMBL" id="JAACXV010009753">
    <property type="protein sequence ID" value="KAF7275583.1"/>
    <property type="molecule type" value="Genomic_DNA"/>
</dbReference>
<evidence type="ECO:0000313" key="2">
    <source>
        <dbReference type="Proteomes" id="UP000625711"/>
    </source>
</evidence>
<reference evidence="1" key="1">
    <citation type="submission" date="2020-08" db="EMBL/GenBank/DDBJ databases">
        <title>Genome sequencing and assembly of the red palm weevil Rhynchophorus ferrugineus.</title>
        <authorList>
            <person name="Dias G.B."/>
            <person name="Bergman C.M."/>
            <person name="Manee M."/>
        </authorList>
    </citation>
    <scope>NUCLEOTIDE SEQUENCE</scope>
    <source>
        <strain evidence="1">AA-2017</strain>
        <tissue evidence="1">Whole larva</tissue>
    </source>
</reference>
<accession>A0A834IBH3</accession>
<dbReference type="AlphaFoldDB" id="A0A834IBH3"/>
<organism evidence="1 2">
    <name type="scientific">Rhynchophorus ferrugineus</name>
    <name type="common">Red palm weevil</name>
    <name type="synonym">Curculio ferrugineus</name>
    <dbReference type="NCBI Taxonomy" id="354439"/>
    <lineage>
        <taxon>Eukaryota</taxon>
        <taxon>Metazoa</taxon>
        <taxon>Ecdysozoa</taxon>
        <taxon>Arthropoda</taxon>
        <taxon>Hexapoda</taxon>
        <taxon>Insecta</taxon>
        <taxon>Pterygota</taxon>
        <taxon>Neoptera</taxon>
        <taxon>Endopterygota</taxon>
        <taxon>Coleoptera</taxon>
        <taxon>Polyphaga</taxon>
        <taxon>Cucujiformia</taxon>
        <taxon>Curculionidae</taxon>
        <taxon>Dryophthorinae</taxon>
        <taxon>Rhynchophorus</taxon>
    </lineage>
</organism>
<name>A0A834IBH3_RHYFE</name>
<evidence type="ECO:0000313" key="1">
    <source>
        <dbReference type="EMBL" id="KAF7275583.1"/>
    </source>
</evidence>
<dbReference type="Proteomes" id="UP000625711">
    <property type="component" value="Unassembled WGS sequence"/>
</dbReference>
<proteinExistence type="predicted"/>